<evidence type="ECO:0000259" key="6">
    <source>
        <dbReference type="Pfam" id="PF03755"/>
    </source>
</evidence>
<dbReference type="InterPro" id="IPR013527">
    <property type="entry name" value="YicC-like_N"/>
</dbReference>
<keyword evidence="3" id="KW-0255">Endonuclease</keyword>
<proteinExistence type="inferred from homology"/>
<keyword evidence="9" id="KW-1185">Reference proteome</keyword>
<evidence type="ECO:0000313" key="9">
    <source>
        <dbReference type="Proteomes" id="UP001595799"/>
    </source>
</evidence>
<gene>
    <name evidence="8" type="ORF">ACFOW6_08855</name>
</gene>
<evidence type="ECO:0000256" key="3">
    <source>
        <dbReference type="ARBA" id="ARBA00022759"/>
    </source>
</evidence>
<dbReference type="GO" id="GO:0016787">
    <property type="term" value="F:hydrolase activity"/>
    <property type="evidence" value="ECO:0007669"/>
    <property type="project" value="UniProtKB-KW"/>
</dbReference>
<name>A0ABV8UKB5_9PROT</name>
<dbReference type="NCBIfam" id="TIGR00255">
    <property type="entry name" value="YicC/YloC family endoribonuclease"/>
    <property type="match status" value="1"/>
</dbReference>
<evidence type="ECO:0000313" key="8">
    <source>
        <dbReference type="EMBL" id="MFC4351647.1"/>
    </source>
</evidence>
<dbReference type="EC" id="3.1.-.-" evidence="8"/>
<dbReference type="Pfam" id="PF03755">
    <property type="entry name" value="YicC-like_N"/>
    <property type="match status" value="1"/>
</dbReference>
<dbReference type="PANTHER" id="PTHR30636:SF3">
    <property type="entry name" value="UPF0701 PROTEIN YICC"/>
    <property type="match status" value="1"/>
</dbReference>
<evidence type="ECO:0000256" key="4">
    <source>
        <dbReference type="ARBA" id="ARBA00022801"/>
    </source>
</evidence>
<evidence type="ECO:0000256" key="1">
    <source>
        <dbReference type="ARBA" id="ARBA00001968"/>
    </source>
</evidence>
<dbReference type="RefSeq" id="WP_382421972.1">
    <property type="nucleotide sequence ID" value="NZ_JBHSCW010000003.1"/>
</dbReference>
<comment type="cofactor">
    <cofactor evidence="1">
        <name>a divalent metal cation</name>
        <dbReference type="ChEBI" id="CHEBI:60240"/>
    </cofactor>
</comment>
<feature type="domain" description="Endoribonuclease YicC-like N-terminal" evidence="6">
    <location>
        <begin position="6"/>
        <end position="160"/>
    </location>
</feature>
<evidence type="ECO:0000256" key="5">
    <source>
        <dbReference type="ARBA" id="ARBA00035648"/>
    </source>
</evidence>
<accession>A0ABV8UKB5</accession>
<keyword evidence="4 8" id="KW-0378">Hydrolase</keyword>
<keyword evidence="2" id="KW-0540">Nuclease</keyword>
<dbReference type="InterPro" id="IPR005229">
    <property type="entry name" value="YicC/YloC-like"/>
</dbReference>
<sequence>MTSSAIASMTGFARQQGESDHFSWVWEVKSVNGRGLELRHRLPQGFEGLEPELRRRVKEQLHRGNVNVSLTLRRLAPQSSVTVDEALLQRLAGLCDRLCQDYDVAPPRADGLLGLRGVLEIQEEAEDEEFRQEIEGLLLKDFEFALSALEQSRQDEGRRMGELLHTHLERISQGIEKAESLEAVRPEAMRERLSRLVQELLNASAGQLPEDRLAQEAALLVSKADVREELDRMKAHLSSAQDLLAEGGPVGRRLDFLCQEFNREANTLCSKSPDADLTAIGLDLKTAIDQLRELVQNME</sequence>
<dbReference type="Proteomes" id="UP001595799">
    <property type="component" value="Unassembled WGS sequence"/>
</dbReference>
<reference evidence="9" key="1">
    <citation type="journal article" date="2019" name="Int. J. Syst. Evol. Microbiol.">
        <title>The Global Catalogue of Microorganisms (GCM) 10K type strain sequencing project: providing services to taxonomists for standard genome sequencing and annotation.</title>
        <authorList>
            <consortium name="The Broad Institute Genomics Platform"/>
            <consortium name="The Broad Institute Genome Sequencing Center for Infectious Disease"/>
            <person name="Wu L."/>
            <person name="Ma J."/>
        </authorList>
    </citation>
    <scope>NUCLEOTIDE SEQUENCE [LARGE SCALE GENOMIC DNA]</scope>
    <source>
        <strain evidence="9">CECT 8472</strain>
    </source>
</reference>
<feature type="domain" description="Endoribonuclease YicC-like C-terminal" evidence="7">
    <location>
        <begin position="182"/>
        <end position="299"/>
    </location>
</feature>
<dbReference type="Pfam" id="PF08340">
    <property type="entry name" value="YicC-like_C"/>
    <property type="match status" value="1"/>
</dbReference>
<dbReference type="InterPro" id="IPR013551">
    <property type="entry name" value="YicC-like_C"/>
</dbReference>
<comment type="similarity">
    <text evidence="5">Belongs to the YicC/YloC family.</text>
</comment>
<protein>
    <submittedName>
        <fullName evidence="8">YicC/YloC family endoribonuclease</fullName>
        <ecNumber evidence="8">3.1.-.-</ecNumber>
    </submittedName>
</protein>
<evidence type="ECO:0000259" key="7">
    <source>
        <dbReference type="Pfam" id="PF08340"/>
    </source>
</evidence>
<dbReference type="EMBL" id="JBHSCW010000003">
    <property type="protein sequence ID" value="MFC4351647.1"/>
    <property type="molecule type" value="Genomic_DNA"/>
</dbReference>
<evidence type="ECO:0000256" key="2">
    <source>
        <dbReference type="ARBA" id="ARBA00022722"/>
    </source>
</evidence>
<comment type="caution">
    <text evidence="8">The sequence shown here is derived from an EMBL/GenBank/DDBJ whole genome shotgun (WGS) entry which is preliminary data.</text>
</comment>
<organism evidence="8 9">
    <name type="scientific">Fodinicurvata halophila</name>
    <dbReference type="NCBI Taxonomy" id="1419723"/>
    <lineage>
        <taxon>Bacteria</taxon>
        <taxon>Pseudomonadati</taxon>
        <taxon>Pseudomonadota</taxon>
        <taxon>Alphaproteobacteria</taxon>
        <taxon>Rhodospirillales</taxon>
        <taxon>Rhodovibrionaceae</taxon>
        <taxon>Fodinicurvata</taxon>
    </lineage>
</organism>
<dbReference type="PANTHER" id="PTHR30636">
    <property type="entry name" value="UPF0701 PROTEIN YICC"/>
    <property type="match status" value="1"/>
</dbReference>